<dbReference type="Proteomes" id="UP000185639">
    <property type="component" value="Unassembled WGS sequence"/>
</dbReference>
<gene>
    <name evidence="3" type="ORF">SAMN05421686_10636</name>
</gene>
<evidence type="ECO:0000256" key="1">
    <source>
        <dbReference type="ARBA" id="ARBA00010333"/>
    </source>
</evidence>
<keyword evidence="4" id="KW-1185">Reference proteome</keyword>
<accession>A0A1N7MWZ4</accession>
<dbReference type="EMBL" id="FTOH01000006">
    <property type="protein sequence ID" value="SIS90625.1"/>
    <property type="molecule type" value="Genomic_DNA"/>
</dbReference>
<dbReference type="PANTHER" id="PTHR35936">
    <property type="entry name" value="MEMBRANE-BOUND LYTIC MUREIN TRANSGLYCOSYLASE F"/>
    <property type="match status" value="1"/>
</dbReference>
<dbReference type="OrthoDB" id="5296159at2"/>
<sequence>MLSRIVVSLVLLLGIPSFAVAEDKVVRLATLEWAPYTSQTLKHQGATTEVVRRSFKAMGYELQIMFYPWERAVKMGSDGSYGLDGFFPEYYREDVNDGVVFSDPVGYGPLGFAERVNRVIDWNKLEDLTPYTIGTVQGYANTLEFDERVAEQTLNVSEAMTDVTNLMKLVYGRVDLSVIDQHVFAYLLATNPELNAVRGQLLFDQTLLEIKSLYVCFNKDNAHLAEILNQGLAKIDIRAIQDEIFSDYYPDQ</sequence>
<comment type="similarity">
    <text evidence="1">Belongs to the bacterial solute-binding protein 3 family.</text>
</comment>
<dbReference type="STRING" id="484498.SAMN05421686_10636"/>
<keyword evidence="2" id="KW-0732">Signal</keyword>
<dbReference type="PANTHER" id="PTHR35936:SF25">
    <property type="entry name" value="ABC TRANSPORTER SUBSTRATE-BINDING PROTEIN"/>
    <property type="match status" value="1"/>
</dbReference>
<proteinExistence type="inferred from homology"/>
<name>A0A1N7MWZ4_9GAMM</name>
<evidence type="ECO:0000256" key="2">
    <source>
        <dbReference type="SAM" id="SignalP"/>
    </source>
</evidence>
<dbReference type="RefSeq" id="WP_076515837.1">
    <property type="nucleotide sequence ID" value="NZ_FTOH01000006.1"/>
</dbReference>
<feature type="signal peptide" evidence="2">
    <location>
        <begin position="1"/>
        <end position="21"/>
    </location>
</feature>
<protein>
    <submittedName>
        <fullName evidence="3">Amino acid ABC transporter substrate-binding protein, PAAT family</fullName>
    </submittedName>
</protein>
<evidence type="ECO:0000313" key="4">
    <source>
        <dbReference type="Proteomes" id="UP000185639"/>
    </source>
</evidence>
<reference evidence="4" key="1">
    <citation type="submission" date="2017-01" db="EMBL/GenBank/DDBJ databases">
        <authorList>
            <person name="Varghese N."/>
            <person name="Submissions S."/>
        </authorList>
    </citation>
    <scope>NUCLEOTIDE SEQUENCE [LARGE SCALE GENOMIC DNA]</scope>
    <source>
        <strain evidence="4">DSM 24913</strain>
    </source>
</reference>
<dbReference type="AlphaFoldDB" id="A0A1N7MWZ4"/>
<evidence type="ECO:0000313" key="3">
    <source>
        <dbReference type="EMBL" id="SIS90625.1"/>
    </source>
</evidence>
<feature type="chain" id="PRO_5012771887" evidence="2">
    <location>
        <begin position="22"/>
        <end position="252"/>
    </location>
</feature>
<organism evidence="3 4">
    <name type="scientific">Thalassolituus maritimus</name>
    <dbReference type="NCBI Taxonomy" id="484498"/>
    <lineage>
        <taxon>Bacteria</taxon>
        <taxon>Pseudomonadati</taxon>
        <taxon>Pseudomonadota</taxon>
        <taxon>Gammaproteobacteria</taxon>
        <taxon>Oceanospirillales</taxon>
        <taxon>Oceanospirillaceae</taxon>
        <taxon>Thalassolituus</taxon>
    </lineage>
</organism>
<dbReference type="SUPFAM" id="SSF53850">
    <property type="entry name" value="Periplasmic binding protein-like II"/>
    <property type="match status" value="1"/>
</dbReference>
<dbReference type="Gene3D" id="3.40.190.10">
    <property type="entry name" value="Periplasmic binding protein-like II"/>
    <property type="match status" value="2"/>
</dbReference>